<dbReference type="InterPro" id="IPR019109">
    <property type="entry name" value="MamF_MmsF"/>
</dbReference>
<evidence type="ECO:0000256" key="3">
    <source>
        <dbReference type="ARBA" id="ARBA00022989"/>
    </source>
</evidence>
<organism evidence="6 7">
    <name type="scientific">Mucilaginibacter ginsenosidivorax</name>
    <dbReference type="NCBI Taxonomy" id="862126"/>
    <lineage>
        <taxon>Bacteria</taxon>
        <taxon>Pseudomonadati</taxon>
        <taxon>Bacteroidota</taxon>
        <taxon>Sphingobacteriia</taxon>
        <taxon>Sphingobacteriales</taxon>
        <taxon>Sphingobacteriaceae</taxon>
        <taxon>Mucilaginibacter</taxon>
    </lineage>
</organism>
<dbReference type="EMBL" id="CP042437">
    <property type="protein sequence ID" value="QEC80335.1"/>
    <property type="molecule type" value="Genomic_DNA"/>
</dbReference>
<protein>
    <recommendedName>
        <fullName evidence="8">DUF4870 domain-containing protein</fullName>
    </recommendedName>
</protein>
<accession>A0A5B8WC26</accession>
<dbReference type="RefSeq" id="WP_090650609.1">
    <property type="nucleotide sequence ID" value="NZ_CP042437.1"/>
</dbReference>
<evidence type="ECO:0008006" key="8">
    <source>
        <dbReference type="Google" id="ProtNLM"/>
    </source>
</evidence>
<feature type="transmembrane region" description="Helical" evidence="5">
    <location>
        <begin position="76"/>
        <end position="96"/>
    </location>
</feature>
<evidence type="ECO:0000256" key="1">
    <source>
        <dbReference type="ARBA" id="ARBA00004141"/>
    </source>
</evidence>
<name>A0A5B8WC26_9SPHI</name>
<evidence type="ECO:0000256" key="4">
    <source>
        <dbReference type="ARBA" id="ARBA00023136"/>
    </source>
</evidence>
<dbReference type="KEGG" id="mgk:FSB76_31880"/>
<proteinExistence type="predicted"/>
<keyword evidence="2 5" id="KW-0812">Transmembrane</keyword>
<keyword evidence="4 5" id="KW-0472">Membrane</keyword>
<evidence type="ECO:0000313" key="7">
    <source>
        <dbReference type="Proteomes" id="UP000321362"/>
    </source>
</evidence>
<comment type="subcellular location">
    <subcellularLocation>
        <location evidence="1">Membrane</location>
        <topology evidence="1">Multi-pass membrane protein</topology>
    </subcellularLocation>
</comment>
<reference evidence="6 7" key="1">
    <citation type="journal article" date="2013" name="J. Microbiol.">
        <title>Mucilaginibacter ginsenosidivorax sp. nov., with ginsenoside converting activity isolated from sediment.</title>
        <authorList>
            <person name="Kim J.K."/>
            <person name="Choi T.E."/>
            <person name="Liu Q.M."/>
            <person name="Park H.Y."/>
            <person name="Yi T.H."/>
            <person name="Yoon M.H."/>
            <person name="Kim S.C."/>
            <person name="Im W.T."/>
        </authorList>
    </citation>
    <scope>NUCLEOTIDE SEQUENCE [LARGE SCALE GENOMIC DNA]</scope>
    <source>
        <strain evidence="6 7">KHI28</strain>
    </source>
</reference>
<sequence length="117" mass="12907">MSNYSSSDDGKLAGIISYFTIIGWLIAYFALYQKNKTYQASYQMRQTLLFHIVSMIVSYAAGAILFSVGFSFGAAILWVVRVALFVIWVIGLLGALQGERKPMPLIGEPAQNIFSGI</sequence>
<keyword evidence="7" id="KW-1185">Reference proteome</keyword>
<evidence type="ECO:0000256" key="5">
    <source>
        <dbReference type="SAM" id="Phobius"/>
    </source>
</evidence>
<dbReference type="AlphaFoldDB" id="A0A5B8WC26"/>
<evidence type="ECO:0000313" key="6">
    <source>
        <dbReference type="EMBL" id="QEC80335.1"/>
    </source>
</evidence>
<gene>
    <name evidence="6" type="ORF">FSB76_31880</name>
</gene>
<dbReference type="Proteomes" id="UP000321362">
    <property type="component" value="Chromosome"/>
</dbReference>
<feature type="transmembrane region" description="Helical" evidence="5">
    <location>
        <begin position="12"/>
        <end position="32"/>
    </location>
</feature>
<feature type="transmembrane region" description="Helical" evidence="5">
    <location>
        <begin position="48"/>
        <end position="70"/>
    </location>
</feature>
<dbReference type="Pfam" id="PF09685">
    <property type="entry name" value="MamF_MmsF"/>
    <property type="match status" value="1"/>
</dbReference>
<dbReference type="OrthoDB" id="6400719at2"/>
<keyword evidence="3 5" id="KW-1133">Transmembrane helix</keyword>
<evidence type="ECO:0000256" key="2">
    <source>
        <dbReference type="ARBA" id="ARBA00022692"/>
    </source>
</evidence>